<keyword evidence="10" id="KW-1185">Reference proteome</keyword>
<keyword evidence="3" id="KW-0134">Cell wall</keyword>
<dbReference type="OrthoDB" id="187139at2759"/>
<dbReference type="GO" id="GO:0005975">
    <property type="term" value="P:carbohydrate metabolic process"/>
    <property type="evidence" value="ECO:0007669"/>
    <property type="project" value="InterPro"/>
</dbReference>
<comment type="similarity">
    <text evidence="2 8">Belongs to the glycosyl hydrolase 28 family.</text>
</comment>
<name>A0A6A4QC36_LUPAL</name>
<comment type="subcellular location">
    <subcellularLocation>
        <location evidence="1">Secreted</location>
        <location evidence="1">Cell wall</location>
    </subcellularLocation>
</comment>
<evidence type="ECO:0000256" key="4">
    <source>
        <dbReference type="ARBA" id="ARBA00022801"/>
    </source>
</evidence>
<dbReference type="GO" id="GO:0004650">
    <property type="term" value="F:polygalacturonase activity"/>
    <property type="evidence" value="ECO:0007669"/>
    <property type="project" value="InterPro"/>
</dbReference>
<dbReference type="Pfam" id="PF00295">
    <property type="entry name" value="Glyco_hydro_28"/>
    <property type="match status" value="1"/>
</dbReference>
<proteinExistence type="inferred from homology"/>
<protein>
    <submittedName>
        <fullName evidence="9">Putative polygalacturonase</fullName>
    </submittedName>
</protein>
<comment type="caution">
    <text evidence="9">The sequence shown here is derived from an EMBL/GenBank/DDBJ whole genome shotgun (WGS) entry which is preliminary data.</text>
</comment>
<evidence type="ECO:0000256" key="1">
    <source>
        <dbReference type="ARBA" id="ARBA00004191"/>
    </source>
</evidence>
<evidence type="ECO:0000313" key="10">
    <source>
        <dbReference type="Proteomes" id="UP000447434"/>
    </source>
</evidence>
<evidence type="ECO:0000256" key="5">
    <source>
        <dbReference type="ARBA" id="ARBA00023157"/>
    </source>
</evidence>
<dbReference type="PANTHER" id="PTHR31736">
    <property type="match status" value="1"/>
</dbReference>
<evidence type="ECO:0000256" key="7">
    <source>
        <dbReference type="ARBA" id="ARBA00023295"/>
    </source>
</evidence>
<evidence type="ECO:0000256" key="8">
    <source>
        <dbReference type="RuleBase" id="RU361169"/>
    </source>
</evidence>
<evidence type="ECO:0000256" key="2">
    <source>
        <dbReference type="ARBA" id="ARBA00008834"/>
    </source>
</evidence>
<gene>
    <name evidence="9" type="ORF">Lalb_Chr07g0194751</name>
</gene>
<accession>A0A6A4QC36</accession>
<evidence type="ECO:0000313" key="9">
    <source>
        <dbReference type="EMBL" id="KAE9611163.1"/>
    </source>
</evidence>
<dbReference type="InterPro" id="IPR012334">
    <property type="entry name" value="Pectin_lyas_fold"/>
</dbReference>
<dbReference type="Gene3D" id="2.160.20.10">
    <property type="entry name" value="Single-stranded right-handed beta-helix, Pectin lyase-like"/>
    <property type="match status" value="1"/>
</dbReference>
<dbReference type="PANTHER" id="PTHR31736:SF19">
    <property type="entry name" value="PECTIN LYASE SUPERFAMILY PROTEIN-RELATED"/>
    <property type="match status" value="1"/>
</dbReference>
<dbReference type="EMBL" id="WOCE01000007">
    <property type="protein sequence ID" value="KAE9611163.1"/>
    <property type="molecule type" value="Genomic_DNA"/>
</dbReference>
<reference evidence="10" key="1">
    <citation type="journal article" date="2020" name="Nat. Commun.">
        <title>Genome sequence of the cluster root forming white lupin.</title>
        <authorList>
            <person name="Hufnagel B."/>
            <person name="Marques A."/>
            <person name="Soriano A."/>
            <person name="Marques L."/>
            <person name="Divol F."/>
            <person name="Doumas P."/>
            <person name="Sallet E."/>
            <person name="Mancinotti D."/>
            <person name="Carrere S."/>
            <person name="Marande W."/>
            <person name="Arribat S."/>
            <person name="Keller J."/>
            <person name="Huneau C."/>
            <person name="Blein T."/>
            <person name="Aime D."/>
            <person name="Laguerre M."/>
            <person name="Taylor J."/>
            <person name="Schubert V."/>
            <person name="Nelson M."/>
            <person name="Geu-Flores F."/>
            <person name="Crespi M."/>
            <person name="Gallardo-Guerrero K."/>
            <person name="Delaux P.-M."/>
            <person name="Salse J."/>
            <person name="Berges H."/>
            <person name="Guyot R."/>
            <person name="Gouzy J."/>
            <person name="Peret B."/>
        </authorList>
    </citation>
    <scope>NUCLEOTIDE SEQUENCE [LARGE SCALE GENOMIC DNA]</scope>
    <source>
        <strain evidence="10">cv. Amiga</strain>
    </source>
</reference>
<dbReference type="GO" id="GO:0046576">
    <property type="term" value="F:rhamnogalacturonan alpha-L-rhamnopyranosyl-(1-&gt;4)-alpha-D-galactopyranosyluronide lyase activity"/>
    <property type="evidence" value="ECO:0007669"/>
    <property type="project" value="UniProtKB-ARBA"/>
</dbReference>
<sequence>MIRTTTNVKGGSGYVRNITFENIKLIQADNSIIIDQHYGTKNPNNEAVSLEISDVIFKGFEGTSANEKAIRLNCSSNGCFNIRLEDINIVSSKPNKKAKASCQNAHGIVQNVTPHVSCMLQ</sequence>
<keyword evidence="4 8" id="KW-0378">Hydrolase</keyword>
<dbReference type="InterPro" id="IPR011050">
    <property type="entry name" value="Pectin_lyase_fold/virulence"/>
</dbReference>
<dbReference type="SUPFAM" id="SSF51126">
    <property type="entry name" value="Pectin lyase-like"/>
    <property type="match status" value="1"/>
</dbReference>
<keyword evidence="7 8" id="KW-0326">Glycosidase</keyword>
<keyword evidence="3" id="KW-0964">Secreted</keyword>
<dbReference type="AlphaFoldDB" id="A0A6A4QC36"/>
<organism evidence="9 10">
    <name type="scientific">Lupinus albus</name>
    <name type="common">White lupine</name>
    <name type="synonym">Lupinus termis</name>
    <dbReference type="NCBI Taxonomy" id="3870"/>
    <lineage>
        <taxon>Eukaryota</taxon>
        <taxon>Viridiplantae</taxon>
        <taxon>Streptophyta</taxon>
        <taxon>Embryophyta</taxon>
        <taxon>Tracheophyta</taxon>
        <taxon>Spermatophyta</taxon>
        <taxon>Magnoliopsida</taxon>
        <taxon>eudicotyledons</taxon>
        <taxon>Gunneridae</taxon>
        <taxon>Pentapetalae</taxon>
        <taxon>rosids</taxon>
        <taxon>fabids</taxon>
        <taxon>Fabales</taxon>
        <taxon>Fabaceae</taxon>
        <taxon>Papilionoideae</taxon>
        <taxon>50 kb inversion clade</taxon>
        <taxon>genistoids sensu lato</taxon>
        <taxon>core genistoids</taxon>
        <taxon>Genisteae</taxon>
        <taxon>Lupinus</taxon>
    </lineage>
</organism>
<keyword evidence="5" id="KW-1015">Disulfide bond</keyword>
<dbReference type="Proteomes" id="UP000447434">
    <property type="component" value="Chromosome 7"/>
</dbReference>
<evidence type="ECO:0000256" key="6">
    <source>
        <dbReference type="ARBA" id="ARBA00023180"/>
    </source>
</evidence>
<keyword evidence="6" id="KW-0325">Glycoprotein</keyword>
<dbReference type="InterPro" id="IPR000743">
    <property type="entry name" value="Glyco_hydro_28"/>
</dbReference>
<evidence type="ECO:0000256" key="3">
    <source>
        <dbReference type="ARBA" id="ARBA00022512"/>
    </source>
</evidence>